<comment type="caution">
    <text evidence="1">The sequence shown here is derived from an EMBL/GenBank/DDBJ whole genome shotgun (WGS) entry which is preliminary data.</text>
</comment>
<evidence type="ECO:0000313" key="2">
    <source>
        <dbReference type="Proteomes" id="UP000193577"/>
    </source>
</evidence>
<dbReference type="SFLD" id="SFLDG01129">
    <property type="entry name" value="C1.5:_HAD__Beta-PGM__Phosphata"/>
    <property type="match status" value="1"/>
</dbReference>
<dbReference type="Proteomes" id="UP000193577">
    <property type="component" value="Unassembled WGS sequence"/>
</dbReference>
<dbReference type="NCBIfam" id="TIGR01509">
    <property type="entry name" value="HAD-SF-IA-v3"/>
    <property type="match status" value="1"/>
</dbReference>
<gene>
    <name evidence="1" type="ORF">B8W67_03530</name>
</gene>
<dbReference type="Gene3D" id="1.10.150.240">
    <property type="entry name" value="Putative phosphatase, domain 2"/>
    <property type="match status" value="1"/>
</dbReference>
<evidence type="ECO:0000313" key="1">
    <source>
        <dbReference type="EMBL" id="OSC35166.1"/>
    </source>
</evidence>
<protein>
    <submittedName>
        <fullName evidence="1">HAD family hydrolase</fullName>
    </submittedName>
</protein>
<keyword evidence="1" id="KW-0378">Hydrolase</keyword>
<dbReference type="InterPro" id="IPR036412">
    <property type="entry name" value="HAD-like_sf"/>
</dbReference>
<sequence length="231" mass="23953">MSAVLWDMDGTLVDSEKLWDIALVELYAHFGGRLDAAVRHATVGSSAEAAMRIVYTDLGRPLDPALMRASIAWMHARVGELFGAGLSWCPGARELLDALAAAAVPMALVTNTTRSLTDRALEQIGGHYFAASVCGDEVVHAKPAADPYRVAAAALGVAPAHCLVIEDSVTGVTAAQDAGCPVLVVPNAVTVPAGPGRHHVESLIGLGPDDLRRIHAGLGSAETDVTVPAEP</sequence>
<dbReference type="Gene3D" id="3.40.50.1000">
    <property type="entry name" value="HAD superfamily/HAD-like"/>
    <property type="match status" value="1"/>
</dbReference>
<organism evidence="1 2">
    <name type="scientific">Mycolicibacillus koreensis</name>
    <dbReference type="NCBI Taxonomy" id="1069220"/>
    <lineage>
        <taxon>Bacteria</taxon>
        <taxon>Bacillati</taxon>
        <taxon>Actinomycetota</taxon>
        <taxon>Actinomycetes</taxon>
        <taxon>Mycobacteriales</taxon>
        <taxon>Mycobacteriaceae</taxon>
        <taxon>Mycolicibacillus</taxon>
    </lineage>
</organism>
<dbReference type="PANTHER" id="PTHR18901">
    <property type="entry name" value="2-DEOXYGLUCOSE-6-PHOSPHATE PHOSPHATASE 2"/>
    <property type="match status" value="1"/>
</dbReference>
<dbReference type="InterPro" id="IPR006439">
    <property type="entry name" value="HAD-SF_hydro_IA"/>
</dbReference>
<dbReference type="SFLD" id="SFLDS00003">
    <property type="entry name" value="Haloacid_Dehalogenase"/>
    <property type="match status" value="1"/>
</dbReference>
<name>A0AA91PGK8_9MYCO</name>
<dbReference type="InterPro" id="IPR023198">
    <property type="entry name" value="PGP-like_dom2"/>
</dbReference>
<dbReference type="PANTHER" id="PTHR18901:SF38">
    <property type="entry name" value="PSEUDOURIDINE-5'-PHOSPHATASE"/>
    <property type="match status" value="1"/>
</dbReference>
<keyword evidence="2" id="KW-1185">Reference proteome</keyword>
<reference evidence="1 2" key="1">
    <citation type="submission" date="2017-04" db="EMBL/GenBank/DDBJ databases">
        <title>The new phylogeny of genus Mycobacterium.</title>
        <authorList>
            <person name="Tortoli E."/>
            <person name="Trovato A."/>
            <person name="Cirillo D.M."/>
        </authorList>
    </citation>
    <scope>NUCLEOTIDE SEQUENCE [LARGE SCALE GENOMIC DNA]</scope>
    <source>
        <strain evidence="1 2">KCTC 19819</strain>
    </source>
</reference>
<dbReference type="CDD" id="cd07505">
    <property type="entry name" value="HAD_BPGM-like"/>
    <property type="match status" value="1"/>
</dbReference>
<dbReference type="SUPFAM" id="SSF56784">
    <property type="entry name" value="HAD-like"/>
    <property type="match status" value="1"/>
</dbReference>
<accession>A0AA91PGK8</accession>
<dbReference type="InterPro" id="IPR023214">
    <property type="entry name" value="HAD_sf"/>
</dbReference>
<dbReference type="Pfam" id="PF00702">
    <property type="entry name" value="Hydrolase"/>
    <property type="match status" value="1"/>
</dbReference>
<dbReference type="AlphaFoldDB" id="A0AA91PGK8"/>
<dbReference type="EMBL" id="NCXO01000005">
    <property type="protein sequence ID" value="OSC35166.1"/>
    <property type="molecule type" value="Genomic_DNA"/>
</dbReference>
<dbReference type="PRINTS" id="PR00413">
    <property type="entry name" value="HADHALOGNASE"/>
</dbReference>
<proteinExistence type="predicted"/>
<dbReference type="GO" id="GO:0016787">
    <property type="term" value="F:hydrolase activity"/>
    <property type="evidence" value="ECO:0007669"/>
    <property type="project" value="UniProtKB-KW"/>
</dbReference>
<dbReference type="RefSeq" id="WP_085302290.1">
    <property type="nucleotide sequence ID" value="NZ_AP022594.1"/>
</dbReference>